<evidence type="ECO:0000256" key="1">
    <source>
        <dbReference type="ARBA" id="ARBA00004496"/>
    </source>
</evidence>
<dbReference type="GO" id="GO:0051726">
    <property type="term" value="P:regulation of cell cycle"/>
    <property type="evidence" value="ECO:0007669"/>
    <property type="project" value="EnsemblFungi"/>
</dbReference>
<evidence type="ECO:0000313" key="10">
    <source>
        <dbReference type="EMBL" id="KAF6045472.1"/>
    </source>
</evidence>
<dbReference type="SMART" id="SM01071">
    <property type="entry name" value="CDC37_N"/>
    <property type="match status" value="1"/>
</dbReference>
<dbReference type="SMART" id="SM01069">
    <property type="entry name" value="CDC37_C"/>
    <property type="match status" value="1"/>
</dbReference>
<feature type="compositionally biased region" description="Basic and acidic residues" evidence="6">
    <location>
        <begin position="518"/>
        <end position="531"/>
    </location>
</feature>
<dbReference type="GO" id="GO:0051082">
    <property type="term" value="F:unfolded protein binding"/>
    <property type="evidence" value="ECO:0007669"/>
    <property type="project" value="EnsemblFungi"/>
</dbReference>
<gene>
    <name evidence="10" type="primary">CDC37</name>
    <name evidence="10" type="ORF">FOB60_005044</name>
</gene>
<keyword evidence="3" id="KW-0963">Cytoplasm</keyword>
<dbReference type="PANTHER" id="PTHR12800:SF4">
    <property type="entry name" value="HSP90 CO-CHAPERONE CDC37"/>
    <property type="match status" value="1"/>
</dbReference>
<dbReference type="GO" id="GO:0050821">
    <property type="term" value="P:protein stabilization"/>
    <property type="evidence" value="ECO:0007669"/>
    <property type="project" value="EnsemblFungi"/>
</dbReference>
<feature type="domain" description="Cdc37 Hsp90 binding" evidence="8">
    <location>
        <begin position="250"/>
        <end position="422"/>
    </location>
</feature>
<dbReference type="AlphaFoldDB" id="A0A8X7NHT3"/>
<evidence type="ECO:0000259" key="8">
    <source>
        <dbReference type="SMART" id="SM01070"/>
    </source>
</evidence>
<evidence type="ECO:0000256" key="3">
    <source>
        <dbReference type="ARBA" id="ARBA00022490"/>
    </source>
</evidence>
<dbReference type="InterPro" id="IPR038189">
    <property type="entry name" value="Cdc37_Hsp90-bd_sf"/>
</dbReference>
<feature type="domain" description="Cdc37 N-terminal" evidence="9">
    <location>
        <begin position="26"/>
        <end position="225"/>
    </location>
</feature>
<evidence type="ECO:0000256" key="4">
    <source>
        <dbReference type="ARBA" id="ARBA00023186"/>
    </source>
</evidence>
<comment type="similarity">
    <text evidence="2">Belongs to the CDC37 family.</text>
</comment>
<reference evidence="10" key="1">
    <citation type="submission" date="2020-03" db="EMBL/GenBank/DDBJ databases">
        <title>FDA dAtabase for Regulatory Grade micrObial Sequences (FDA-ARGOS): Supporting development and validation of Infectious Disease Dx tests.</title>
        <authorList>
            <person name="Campos J."/>
            <person name="Goldberg B."/>
            <person name="Tallon L."/>
            <person name="Sadzewicz L."/>
            <person name="Vavikolanu K."/>
            <person name="Mehta A."/>
            <person name="Aluvathingal J."/>
            <person name="Nadendla S."/>
            <person name="Nandy P."/>
            <person name="Geyer C."/>
            <person name="Yan Y."/>
            <person name="Sichtig H."/>
        </authorList>
    </citation>
    <scope>NUCLEOTIDE SEQUENCE [LARGE SCALE GENOMIC DNA]</scope>
    <source>
        <strain evidence="10">FDAARGOS_652</strain>
    </source>
</reference>
<dbReference type="PANTHER" id="PTHR12800">
    <property type="entry name" value="CDC37-RELATED"/>
    <property type="match status" value="1"/>
</dbReference>
<feature type="region of interest" description="Disordered" evidence="6">
    <location>
        <begin position="518"/>
        <end position="540"/>
    </location>
</feature>
<dbReference type="GO" id="GO:0031072">
    <property type="term" value="F:heat shock protein binding"/>
    <property type="evidence" value="ECO:0007669"/>
    <property type="project" value="TreeGrafter"/>
</dbReference>
<accession>A0A8X7NHT3</accession>
<name>A0A8X7NHT3_CANPA</name>
<organism evidence="10 11">
    <name type="scientific">Candida parapsilosis</name>
    <name type="common">Yeast</name>
    <dbReference type="NCBI Taxonomy" id="5480"/>
    <lineage>
        <taxon>Eukaryota</taxon>
        <taxon>Fungi</taxon>
        <taxon>Dikarya</taxon>
        <taxon>Ascomycota</taxon>
        <taxon>Saccharomycotina</taxon>
        <taxon>Pichiomycetes</taxon>
        <taxon>Debaryomycetaceae</taxon>
        <taxon>Candida/Lodderomyces clade</taxon>
        <taxon>Candida</taxon>
    </lineage>
</organism>
<dbReference type="Proteomes" id="UP000590412">
    <property type="component" value="Unassembled WGS sequence"/>
</dbReference>
<evidence type="ECO:0000256" key="6">
    <source>
        <dbReference type="SAM" id="MobiDB-lite"/>
    </source>
</evidence>
<dbReference type="Pfam" id="PF03234">
    <property type="entry name" value="CDC37_N"/>
    <property type="match status" value="1"/>
</dbReference>
<comment type="subcellular location">
    <subcellularLocation>
        <location evidence="1">Cytoplasm</location>
    </subcellularLocation>
</comment>
<dbReference type="GO" id="GO:0005737">
    <property type="term" value="C:cytoplasm"/>
    <property type="evidence" value="ECO:0007669"/>
    <property type="project" value="UniProtKB-SubCell"/>
</dbReference>
<dbReference type="Pfam" id="PF08564">
    <property type="entry name" value="CDC37_C"/>
    <property type="match status" value="1"/>
</dbReference>
<dbReference type="EMBL" id="JABWAB010000009">
    <property type="protein sequence ID" value="KAF6045472.1"/>
    <property type="molecule type" value="Genomic_DNA"/>
</dbReference>
<evidence type="ECO:0000259" key="9">
    <source>
        <dbReference type="SMART" id="SM01071"/>
    </source>
</evidence>
<protein>
    <recommendedName>
        <fullName evidence="5">Hsp90 chaperone protein kinase-targeting subunit</fullName>
    </recommendedName>
</protein>
<dbReference type="InterPro" id="IPR004918">
    <property type="entry name" value="Cdc37"/>
</dbReference>
<dbReference type="Gene3D" id="1.20.58.610">
    <property type="entry name" value="Cdc37, Hsp90 binding domain"/>
    <property type="match status" value="1"/>
</dbReference>
<dbReference type="GO" id="GO:0019901">
    <property type="term" value="F:protein kinase binding"/>
    <property type="evidence" value="ECO:0007669"/>
    <property type="project" value="InterPro"/>
</dbReference>
<comment type="caution">
    <text evidence="10">The sequence shown here is derived from an EMBL/GenBank/DDBJ whole genome shotgun (WGS) entry which is preliminary data.</text>
</comment>
<dbReference type="GO" id="GO:0043410">
    <property type="term" value="P:positive regulation of MAPK cascade"/>
    <property type="evidence" value="ECO:0007669"/>
    <property type="project" value="EnsemblFungi"/>
</dbReference>
<dbReference type="InterPro" id="IPR013874">
    <property type="entry name" value="Cdc37_Hsp90-bd"/>
</dbReference>
<dbReference type="InterPro" id="IPR013873">
    <property type="entry name" value="Cdc37_C"/>
</dbReference>
<evidence type="ECO:0000259" key="7">
    <source>
        <dbReference type="SMART" id="SM01069"/>
    </source>
</evidence>
<dbReference type="GO" id="GO:0071474">
    <property type="term" value="P:cellular hyperosmotic response"/>
    <property type="evidence" value="ECO:0007669"/>
    <property type="project" value="EnsemblFungi"/>
</dbReference>
<dbReference type="SUPFAM" id="SSF101391">
    <property type="entry name" value="Hsp90 co-chaperone CDC37"/>
    <property type="match status" value="1"/>
</dbReference>
<dbReference type="GO" id="GO:0051087">
    <property type="term" value="F:protein-folding chaperone binding"/>
    <property type="evidence" value="ECO:0007669"/>
    <property type="project" value="TreeGrafter"/>
</dbReference>
<dbReference type="GO" id="GO:0071852">
    <property type="term" value="P:fungal-type cell wall organization or biogenesis"/>
    <property type="evidence" value="ECO:0007669"/>
    <property type="project" value="EnsemblFungi"/>
</dbReference>
<evidence type="ECO:0000256" key="5">
    <source>
        <dbReference type="ARBA" id="ARBA00031396"/>
    </source>
</evidence>
<dbReference type="InterPro" id="IPR013855">
    <property type="entry name" value="Cdc37_N_dom"/>
</dbReference>
<dbReference type="SMART" id="SM01070">
    <property type="entry name" value="CDC37_M"/>
    <property type="match status" value="1"/>
</dbReference>
<proteinExistence type="inferred from homology"/>
<sequence>MRDHKLILTNHIDLHTPTIKHSFNMPIDYSKWDKIEISDDSDVEVHPNVDKKSFIRWKQRDIHEKRMQRNIEIKSILVQLTMYAKLNERVDYLLESLSPEQMLNNELVMSTLNAKFDPHEKFDYEKLIASKGDTLRKGLQDLKFDKEEIENTPAYNEMIEDLFIQIKEDHPDAKTNGDKLVNYLKEHRAKIDDVLSKQTVKLDDLLNQKAQLIVSDDLHTGFDRSFLNKDKPEENDEIGKVKAKIGEIESEKKEAIKPPTTKPVGTTKGTVASPAVTQADGEEIEKALLDSIDLMPETDKFGTIDPKNLSESADYLIKHTKICTESQKDALIMLAFDAQLNGDTNTTKRIVHQSLLLQYVAQIKGNSTSREDTIRAIKLLFTKFQNEEKVKQFFNDEFTNTVNHIIQRCKVIKEEQENNANNNEEALIQLRALDDNTTLTVNIPEEGTKEYEIFSSKLPAEFQTAIKTQSLDEVNKEFAKLKVEDAEKILEIFNECGVIGINGYLEDEKEFEELKKEFNENEHEQELHDSGIADSSNIVD</sequence>
<dbReference type="Pfam" id="PF08565">
    <property type="entry name" value="CDC37_M"/>
    <property type="match status" value="1"/>
</dbReference>
<evidence type="ECO:0000313" key="11">
    <source>
        <dbReference type="Proteomes" id="UP000590412"/>
    </source>
</evidence>
<dbReference type="GO" id="GO:0030474">
    <property type="term" value="P:spindle pole body duplication"/>
    <property type="evidence" value="ECO:0007669"/>
    <property type="project" value="EnsemblFungi"/>
</dbReference>
<feature type="domain" description="Cdc37 C-terminal" evidence="7">
    <location>
        <begin position="441"/>
        <end position="530"/>
    </location>
</feature>
<keyword evidence="4" id="KW-0143">Chaperone</keyword>
<evidence type="ECO:0000256" key="2">
    <source>
        <dbReference type="ARBA" id="ARBA00006222"/>
    </source>
</evidence>
<dbReference type="GO" id="GO:0006457">
    <property type="term" value="P:protein folding"/>
    <property type="evidence" value="ECO:0007669"/>
    <property type="project" value="TreeGrafter"/>
</dbReference>
<dbReference type="GO" id="GO:0038066">
    <property type="term" value="P:p38MAPK cascade"/>
    <property type="evidence" value="ECO:0007669"/>
    <property type="project" value="EnsemblFungi"/>
</dbReference>